<reference evidence="2 3" key="1">
    <citation type="submission" date="2016-02" db="EMBL/GenBank/DDBJ databases">
        <title>Band-tailed pigeon sequencing and assembly.</title>
        <authorList>
            <person name="Soares A.E."/>
            <person name="Novak B.J."/>
            <person name="Rice E.S."/>
            <person name="O'Connell B."/>
            <person name="Chang D."/>
            <person name="Weber S."/>
            <person name="Shapiro B."/>
        </authorList>
    </citation>
    <scope>NUCLEOTIDE SEQUENCE [LARGE SCALE GENOMIC DNA]</scope>
    <source>
        <strain evidence="2">BTP2013</strain>
        <tissue evidence="2">Blood</tissue>
    </source>
</reference>
<proteinExistence type="predicted"/>
<name>A0A1V4KWC7_PATFA</name>
<feature type="compositionally biased region" description="Basic residues" evidence="1">
    <location>
        <begin position="1"/>
        <end position="13"/>
    </location>
</feature>
<sequence length="67" mass="7561">MERKERHRTRKRWLSAQGGWRRRRKAVGREDGAGSSTRVPERSRAAVPGLPSVAAVLSPRGMPKRRG</sequence>
<comment type="caution">
    <text evidence="2">The sequence shown here is derived from an EMBL/GenBank/DDBJ whole genome shotgun (WGS) entry which is preliminary data.</text>
</comment>
<dbReference type="Proteomes" id="UP000190648">
    <property type="component" value="Unassembled WGS sequence"/>
</dbReference>
<organism evidence="2 3">
    <name type="scientific">Patagioenas fasciata monilis</name>
    <dbReference type="NCBI Taxonomy" id="372326"/>
    <lineage>
        <taxon>Eukaryota</taxon>
        <taxon>Metazoa</taxon>
        <taxon>Chordata</taxon>
        <taxon>Craniata</taxon>
        <taxon>Vertebrata</taxon>
        <taxon>Euteleostomi</taxon>
        <taxon>Archelosauria</taxon>
        <taxon>Archosauria</taxon>
        <taxon>Dinosauria</taxon>
        <taxon>Saurischia</taxon>
        <taxon>Theropoda</taxon>
        <taxon>Coelurosauria</taxon>
        <taxon>Aves</taxon>
        <taxon>Neognathae</taxon>
        <taxon>Neoaves</taxon>
        <taxon>Columbimorphae</taxon>
        <taxon>Columbiformes</taxon>
        <taxon>Columbidae</taxon>
        <taxon>Patagioenas</taxon>
    </lineage>
</organism>
<evidence type="ECO:0000313" key="3">
    <source>
        <dbReference type="Proteomes" id="UP000190648"/>
    </source>
</evidence>
<protein>
    <submittedName>
        <fullName evidence="2">Uncharacterized protein</fullName>
    </submittedName>
</protein>
<dbReference type="AlphaFoldDB" id="A0A1V4KWC7"/>
<gene>
    <name evidence="2" type="ORF">AV530_003111</name>
</gene>
<feature type="region of interest" description="Disordered" evidence="1">
    <location>
        <begin position="1"/>
        <end position="67"/>
    </location>
</feature>
<keyword evidence="3" id="KW-1185">Reference proteome</keyword>
<evidence type="ECO:0000313" key="2">
    <source>
        <dbReference type="EMBL" id="OPJ88601.1"/>
    </source>
</evidence>
<dbReference type="EMBL" id="LSYS01001520">
    <property type="protein sequence ID" value="OPJ88601.1"/>
    <property type="molecule type" value="Genomic_DNA"/>
</dbReference>
<evidence type="ECO:0000256" key="1">
    <source>
        <dbReference type="SAM" id="MobiDB-lite"/>
    </source>
</evidence>
<accession>A0A1V4KWC7</accession>